<protein>
    <recommendedName>
        <fullName evidence="3">F-box domain-containing protein</fullName>
    </recommendedName>
</protein>
<proteinExistence type="predicted"/>
<gene>
    <name evidence="1" type="ORF">BDV96DRAFT_186205</name>
</gene>
<evidence type="ECO:0008006" key="3">
    <source>
        <dbReference type="Google" id="ProtNLM"/>
    </source>
</evidence>
<sequence length="253" mass="29197">MTQQPQSPFFRLPREIRDLIYEFYVYEDEGYFYDYEARKMQLRSKGLYQRVSLGFIYTCTQVADEMKGVAFKVNTLTFRTGASEDDGGEFWGLKSRAGRFRCLLAYTFWTKFEMVRITGSLATRAIVDEVARKYPNVGLWFELLLREWTWGWPGDWPVPHGGYAVDLAMSEFFRDALNYCRELISESKSSEFTALASDALTPGHRYIKGITVPAFIESATDSIARWKAVPWMIPSNHDLKLTESLLRSSLSDA</sequence>
<dbReference type="Proteomes" id="UP000799770">
    <property type="component" value="Unassembled WGS sequence"/>
</dbReference>
<name>A0A6A5YWA5_9PLEO</name>
<organism evidence="1 2">
    <name type="scientific">Lophiotrema nucula</name>
    <dbReference type="NCBI Taxonomy" id="690887"/>
    <lineage>
        <taxon>Eukaryota</taxon>
        <taxon>Fungi</taxon>
        <taxon>Dikarya</taxon>
        <taxon>Ascomycota</taxon>
        <taxon>Pezizomycotina</taxon>
        <taxon>Dothideomycetes</taxon>
        <taxon>Pleosporomycetidae</taxon>
        <taxon>Pleosporales</taxon>
        <taxon>Lophiotremataceae</taxon>
        <taxon>Lophiotrema</taxon>
    </lineage>
</organism>
<dbReference type="OrthoDB" id="3880115at2759"/>
<dbReference type="AlphaFoldDB" id="A0A6A5YWA5"/>
<evidence type="ECO:0000313" key="1">
    <source>
        <dbReference type="EMBL" id="KAF2111064.1"/>
    </source>
</evidence>
<reference evidence="1" key="1">
    <citation type="journal article" date="2020" name="Stud. Mycol.">
        <title>101 Dothideomycetes genomes: a test case for predicting lifestyles and emergence of pathogens.</title>
        <authorList>
            <person name="Haridas S."/>
            <person name="Albert R."/>
            <person name="Binder M."/>
            <person name="Bloem J."/>
            <person name="Labutti K."/>
            <person name="Salamov A."/>
            <person name="Andreopoulos B."/>
            <person name="Baker S."/>
            <person name="Barry K."/>
            <person name="Bills G."/>
            <person name="Bluhm B."/>
            <person name="Cannon C."/>
            <person name="Castanera R."/>
            <person name="Culley D."/>
            <person name="Daum C."/>
            <person name="Ezra D."/>
            <person name="Gonzalez J."/>
            <person name="Henrissat B."/>
            <person name="Kuo A."/>
            <person name="Liang C."/>
            <person name="Lipzen A."/>
            <person name="Lutzoni F."/>
            <person name="Magnuson J."/>
            <person name="Mondo S."/>
            <person name="Nolan M."/>
            <person name="Ohm R."/>
            <person name="Pangilinan J."/>
            <person name="Park H.-J."/>
            <person name="Ramirez L."/>
            <person name="Alfaro M."/>
            <person name="Sun H."/>
            <person name="Tritt A."/>
            <person name="Yoshinaga Y."/>
            <person name="Zwiers L.-H."/>
            <person name="Turgeon B."/>
            <person name="Goodwin S."/>
            <person name="Spatafora J."/>
            <person name="Crous P."/>
            <person name="Grigoriev I."/>
        </authorList>
    </citation>
    <scope>NUCLEOTIDE SEQUENCE</scope>
    <source>
        <strain evidence="1">CBS 627.86</strain>
    </source>
</reference>
<dbReference type="EMBL" id="ML977335">
    <property type="protein sequence ID" value="KAF2111064.1"/>
    <property type="molecule type" value="Genomic_DNA"/>
</dbReference>
<evidence type="ECO:0000313" key="2">
    <source>
        <dbReference type="Proteomes" id="UP000799770"/>
    </source>
</evidence>
<accession>A0A6A5YWA5</accession>
<keyword evidence="2" id="KW-1185">Reference proteome</keyword>